<dbReference type="EMBL" id="JAGMUV010000051">
    <property type="protein sequence ID" value="KAH7109527.1"/>
    <property type="molecule type" value="Genomic_DNA"/>
</dbReference>
<evidence type="ECO:0000256" key="2">
    <source>
        <dbReference type="SAM" id="MobiDB-lite"/>
    </source>
</evidence>
<feature type="compositionally biased region" description="Basic and acidic residues" evidence="2">
    <location>
        <begin position="23"/>
        <end position="35"/>
    </location>
</feature>
<proteinExistence type="predicted"/>
<dbReference type="InterPro" id="IPR016197">
    <property type="entry name" value="Chromo-like_dom_sf"/>
</dbReference>
<dbReference type="SUPFAM" id="SSF54160">
    <property type="entry name" value="Chromo domain-like"/>
    <property type="match status" value="2"/>
</dbReference>
<feature type="compositionally biased region" description="Polar residues" evidence="2">
    <location>
        <begin position="69"/>
        <end position="102"/>
    </location>
</feature>
<dbReference type="PROSITE" id="PS50013">
    <property type="entry name" value="CHROMO_2"/>
    <property type="match status" value="1"/>
</dbReference>
<name>A0A9P9CZ70_9HYPO</name>
<protein>
    <recommendedName>
        <fullName evidence="3">Chromo domain-containing protein</fullName>
    </recommendedName>
</protein>
<organism evidence="4 5">
    <name type="scientific">Dactylonectria macrodidyma</name>
    <dbReference type="NCBI Taxonomy" id="307937"/>
    <lineage>
        <taxon>Eukaryota</taxon>
        <taxon>Fungi</taxon>
        <taxon>Dikarya</taxon>
        <taxon>Ascomycota</taxon>
        <taxon>Pezizomycotina</taxon>
        <taxon>Sordariomycetes</taxon>
        <taxon>Hypocreomycetidae</taxon>
        <taxon>Hypocreales</taxon>
        <taxon>Nectriaceae</taxon>
        <taxon>Dactylonectria</taxon>
    </lineage>
</organism>
<dbReference type="CDD" id="cd00024">
    <property type="entry name" value="CD_CSD"/>
    <property type="match status" value="2"/>
</dbReference>
<dbReference type="InterPro" id="IPR000953">
    <property type="entry name" value="Chromo/chromo_shadow_dom"/>
</dbReference>
<dbReference type="Pfam" id="PF00385">
    <property type="entry name" value="Chromo"/>
    <property type="match status" value="1"/>
</dbReference>
<evidence type="ECO:0000313" key="4">
    <source>
        <dbReference type="EMBL" id="KAH7109527.1"/>
    </source>
</evidence>
<keyword evidence="5" id="KW-1185">Reference proteome</keyword>
<dbReference type="OrthoDB" id="433924at2759"/>
<evidence type="ECO:0000256" key="1">
    <source>
        <dbReference type="ARBA" id="ARBA00011353"/>
    </source>
</evidence>
<feature type="domain" description="Chromo" evidence="3">
    <location>
        <begin position="254"/>
        <end position="308"/>
    </location>
</feature>
<feature type="compositionally biased region" description="Low complexity" evidence="2">
    <location>
        <begin position="103"/>
        <end position="133"/>
    </location>
</feature>
<feature type="compositionally biased region" description="Low complexity" evidence="2">
    <location>
        <begin position="44"/>
        <end position="64"/>
    </location>
</feature>
<dbReference type="GO" id="GO:0006338">
    <property type="term" value="P:chromatin remodeling"/>
    <property type="evidence" value="ECO:0007669"/>
    <property type="project" value="UniProtKB-ARBA"/>
</dbReference>
<sequence length="308" mass="34040">METIMSLVSPRKQPSMGPPPKPLRSEMDSPKDQLKAKRALGRISNTASRSPRTRTSNASSTTAAHDMTTDITALTQGETSALNIHQTNPSIPTMSSPATQTLPATRPARASPATRPARASPAGRSRRISPGSRVAKRTSGKTGTPRSNHSQKRPTRASAKAEEAKDVKIADPRASPELGDDRSAIEPDNGEYAFNSIVAHRWNGTAFELRINWEVGPKTWEPEVTLHQDAPDALFAYWRAQGGRPENPLDADIYNVYAIHKLSKNKRKVLVEWVGYEQKDMTWEDRKEIEKTAKAKVDEFLASQKKKK</sequence>
<feature type="region of interest" description="Disordered" evidence="2">
    <location>
        <begin position="1"/>
        <end position="187"/>
    </location>
</feature>
<comment type="subunit">
    <text evidence="1">Component of the NuA4 histone acetyltransferase complex.</text>
</comment>
<evidence type="ECO:0000259" key="3">
    <source>
        <dbReference type="PROSITE" id="PS50013"/>
    </source>
</evidence>
<comment type="caution">
    <text evidence="4">The sequence shown here is derived from an EMBL/GenBank/DDBJ whole genome shotgun (WGS) entry which is preliminary data.</text>
</comment>
<evidence type="ECO:0000313" key="5">
    <source>
        <dbReference type="Proteomes" id="UP000738349"/>
    </source>
</evidence>
<dbReference type="SMART" id="SM00298">
    <property type="entry name" value="CHROMO"/>
    <property type="match status" value="1"/>
</dbReference>
<dbReference type="AlphaFoldDB" id="A0A9P9CZ70"/>
<dbReference type="Proteomes" id="UP000738349">
    <property type="component" value="Unassembled WGS sequence"/>
</dbReference>
<dbReference type="Gene3D" id="2.40.50.40">
    <property type="match status" value="2"/>
</dbReference>
<accession>A0A9P9CZ70</accession>
<gene>
    <name evidence="4" type="ORF">EDB81DRAFT_954260</name>
</gene>
<reference evidence="4" key="1">
    <citation type="journal article" date="2021" name="Nat. Commun.">
        <title>Genetic determinants of endophytism in the Arabidopsis root mycobiome.</title>
        <authorList>
            <person name="Mesny F."/>
            <person name="Miyauchi S."/>
            <person name="Thiergart T."/>
            <person name="Pickel B."/>
            <person name="Atanasova L."/>
            <person name="Karlsson M."/>
            <person name="Huettel B."/>
            <person name="Barry K.W."/>
            <person name="Haridas S."/>
            <person name="Chen C."/>
            <person name="Bauer D."/>
            <person name="Andreopoulos W."/>
            <person name="Pangilinan J."/>
            <person name="LaButti K."/>
            <person name="Riley R."/>
            <person name="Lipzen A."/>
            <person name="Clum A."/>
            <person name="Drula E."/>
            <person name="Henrissat B."/>
            <person name="Kohler A."/>
            <person name="Grigoriev I.V."/>
            <person name="Martin F.M."/>
            <person name="Hacquard S."/>
        </authorList>
    </citation>
    <scope>NUCLEOTIDE SEQUENCE</scope>
    <source>
        <strain evidence="4">MPI-CAGE-AT-0147</strain>
    </source>
</reference>
<dbReference type="InterPro" id="IPR023780">
    <property type="entry name" value="Chromo_domain"/>
</dbReference>
<feature type="compositionally biased region" description="Basic and acidic residues" evidence="2">
    <location>
        <begin position="159"/>
        <end position="171"/>
    </location>
</feature>